<evidence type="ECO:0000313" key="4">
    <source>
        <dbReference type="EMBL" id="EEX68001.1"/>
    </source>
</evidence>
<sequence>MHHFCDDFGEEDRVEAKYKLSLTPIAIGNVILKNRIVMPPIATYQSTDDGKVTNKMLDYYGARATGNLAMIITEHSYIDIRGKARQNQLSISSDGDIEGLKRLVDAIHKSGTRAVAQLNHAGSAAPSDVTGEIAKAPSSVILPVSPMMGDGTAPQELTVPQIAEIVEQFARAAERAKTAGYDGVEIHSAHAYLLNQFYSPLTNHREDNYGGNIDNRLRIHREVIRAVRDAVGKEFIISLRLGGCDYSEGGSVIEDSVYASKVLADAGIDMLNITGGMCRYTRKGHNEPGYFQDMSSAIKKAVSIPVMLTGGVKTLEDAETLLKNEAADLIGVGREIMKNPYWLNEQLEG</sequence>
<dbReference type="InterPro" id="IPR001155">
    <property type="entry name" value="OxRdtase_FMN_N"/>
</dbReference>
<proteinExistence type="predicted"/>
<keyword evidence="5" id="KW-1185">Reference proteome</keyword>
<dbReference type="InterPro" id="IPR051799">
    <property type="entry name" value="NADH_flavin_oxidoreductase"/>
</dbReference>
<dbReference type="Proteomes" id="UP000003671">
    <property type="component" value="Unassembled WGS sequence"/>
</dbReference>
<keyword evidence="1" id="KW-0285">Flavoprotein</keyword>
<dbReference type="InterPro" id="IPR013785">
    <property type="entry name" value="Aldolase_TIM"/>
</dbReference>
<dbReference type="SUPFAM" id="SSF51395">
    <property type="entry name" value="FMN-linked oxidoreductases"/>
    <property type="match status" value="1"/>
</dbReference>
<dbReference type="EMBL" id="ABWK02000020">
    <property type="protein sequence ID" value="EEX68001.1"/>
    <property type="molecule type" value="Genomic_DNA"/>
</dbReference>
<reference evidence="4" key="1">
    <citation type="submission" date="2009-09" db="EMBL/GenBank/DDBJ databases">
        <authorList>
            <person name="Weinstock G."/>
            <person name="Sodergren E."/>
            <person name="Clifton S."/>
            <person name="Fulton L."/>
            <person name="Fulton B."/>
            <person name="Courtney L."/>
            <person name="Fronick C."/>
            <person name="Harrison M."/>
            <person name="Strong C."/>
            <person name="Farmer C."/>
            <person name="Delahaunty K."/>
            <person name="Markovic C."/>
            <person name="Hall O."/>
            <person name="Minx P."/>
            <person name="Tomlinson C."/>
            <person name="Mitreva M."/>
            <person name="Nelson J."/>
            <person name="Hou S."/>
            <person name="Wollam A."/>
            <person name="Pepin K.H."/>
            <person name="Johnson M."/>
            <person name="Bhonagiri V."/>
            <person name="Nash W.E."/>
            <person name="Warren W."/>
            <person name="Chinwalla A."/>
            <person name="Mardis E.R."/>
            <person name="Wilson R.K."/>
        </authorList>
    </citation>
    <scope>NUCLEOTIDE SEQUENCE [LARGE SCALE GENOMIC DNA]</scope>
    <source>
        <strain evidence="4">DSM 20544</strain>
    </source>
</reference>
<dbReference type="GO" id="GO:0010181">
    <property type="term" value="F:FMN binding"/>
    <property type="evidence" value="ECO:0007669"/>
    <property type="project" value="InterPro"/>
</dbReference>
<dbReference type="Gene3D" id="3.20.20.70">
    <property type="entry name" value="Aldolase class I"/>
    <property type="match status" value="1"/>
</dbReference>
<evidence type="ECO:0000256" key="2">
    <source>
        <dbReference type="ARBA" id="ARBA00023002"/>
    </source>
</evidence>
<gene>
    <name evidence="4" type="ORF">MITSMUL_05001</name>
</gene>
<dbReference type="GO" id="GO:0016491">
    <property type="term" value="F:oxidoreductase activity"/>
    <property type="evidence" value="ECO:0007669"/>
    <property type="project" value="UniProtKB-KW"/>
</dbReference>
<dbReference type="AlphaFoldDB" id="C9KP46"/>
<dbReference type="eggNOG" id="COG1902">
    <property type="taxonomic scope" value="Bacteria"/>
</dbReference>
<dbReference type="STRING" id="500635.MITSMUL_05001"/>
<dbReference type="PANTHER" id="PTHR43656:SF2">
    <property type="entry name" value="BINDING OXIDOREDUCTASE, PUTATIVE (AFU_ORTHOLOGUE AFUA_2G08260)-RELATED"/>
    <property type="match status" value="1"/>
</dbReference>
<feature type="domain" description="NADH:flavin oxidoreductase/NADH oxidase N-terminal" evidence="3">
    <location>
        <begin position="23"/>
        <end position="344"/>
    </location>
</feature>
<dbReference type="PANTHER" id="PTHR43656">
    <property type="entry name" value="BINDING OXIDOREDUCTASE, PUTATIVE (AFU_ORTHOLOGUE AFUA_2G08260)-RELATED"/>
    <property type="match status" value="1"/>
</dbReference>
<dbReference type="CDD" id="cd02803">
    <property type="entry name" value="OYE_like_FMN_family"/>
    <property type="match status" value="1"/>
</dbReference>
<protein>
    <submittedName>
        <fullName evidence="4">Oxidoreductase, FAD/FMN-binding protein</fullName>
    </submittedName>
</protein>
<dbReference type="Pfam" id="PF00724">
    <property type="entry name" value="Oxidored_FMN"/>
    <property type="match status" value="1"/>
</dbReference>
<evidence type="ECO:0000256" key="1">
    <source>
        <dbReference type="ARBA" id="ARBA00022630"/>
    </source>
</evidence>
<comment type="caution">
    <text evidence="4">The sequence shown here is derived from an EMBL/GenBank/DDBJ whole genome shotgun (WGS) entry which is preliminary data.</text>
</comment>
<dbReference type="PATRIC" id="fig|500635.8.peg.1675"/>
<evidence type="ECO:0000259" key="3">
    <source>
        <dbReference type="Pfam" id="PF00724"/>
    </source>
</evidence>
<accession>C9KP46</accession>
<evidence type="ECO:0000313" key="5">
    <source>
        <dbReference type="Proteomes" id="UP000003671"/>
    </source>
</evidence>
<organism evidence="4 5">
    <name type="scientific">Mitsuokella multacida DSM 20544</name>
    <dbReference type="NCBI Taxonomy" id="500635"/>
    <lineage>
        <taxon>Bacteria</taxon>
        <taxon>Bacillati</taxon>
        <taxon>Bacillota</taxon>
        <taxon>Negativicutes</taxon>
        <taxon>Selenomonadales</taxon>
        <taxon>Selenomonadaceae</taxon>
        <taxon>Mitsuokella</taxon>
    </lineage>
</organism>
<keyword evidence="2" id="KW-0560">Oxidoreductase</keyword>
<dbReference type="HOGENOM" id="CLU_012153_2_3_9"/>
<name>C9KP46_9FIRM</name>